<evidence type="ECO:0000256" key="3">
    <source>
        <dbReference type="ARBA" id="ARBA00022519"/>
    </source>
</evidence>
<dbReference type="PROSITE" id="PS50887">
    <property type="entry name" value="GGDEF"/>
    <property type="match status" value="1"/>
</dbReference>
<dbReference type="InterPro" id="IPR043128">
    <property type="entry name" value="Rev_trsase/Diguanyl_cyclase"/>
</dbReference>
<accession>A0A3B0Z0J5</accession>
<feature type="domain" description="PAS" evidence="10">
    <location>
        <begin position="554"/>
        <end position="599"/>
    </location>
</feature>
<dbReference type="SUPFAM" id="SSF55073">
    <property type="entry name" value="Nucleotide cyclase"/>
    <property type="match status" value="1"/>
</dbReference>
<dbReference type="NCBIfam" id="TIGR00254">
    <property type="entry name" value="GGDEF"/>
    <property type="match status" value="1"/>
</dbReference>
<reference evidence="14" key="1">
    <citation type="submission" date="2018-06" db="EMBL/GenBank/DDBJ databases">
        <authorList>
            <person name="Zhirakovskaya E."/>
        </authorList>
    </citation>
    <scope>NUCLEOTIDE SEQUENCE</scope>
</reference>
<dbReference type="InterPro" id="IPR000700">
    <property type="entry name" value="PAS-assoc_C"/>
</dbReference>
<feature type="domain" description="GGDEF" evidence="13">
    <location>
        <begin position="711"/>
        <end position="844"/>
    </location>
</feature>
<dbReference type="SUPFAM" id="SSF55785">
    <property type="entry name" value="PYP-like sensor domain (PAS domain)"/>
    <property type="match status" value="4"/>
</dbReference>
<dbReference type="FunFam" id="2.10.70.100:FF:000001">
    <property type="entry name" value="Sensory transduction histidine kinase"/>
    <property type="match status" value="1"/>
</dbReference>
<dbReference type="Pfam" id="PF00990">
    <property type="entry name" value="GGDEF"/>
    <property type="match status" value="1"/>
</dbReference>
<dbReference type="FunFam" id="3.30.70.270:FF:000001">
    <property type="entry name" value="Diguanylate cyclase domain protein"/>
    <property type="match status" value="1"/>
</dbReference>
<dbReference type="InterPro" id="IPR029016">
    <property type="entry name" value="GAF-like_dom_sf"/>
</dbReference>
<evidence type="ECO:0000256" key="9">
    <source>
        <dbReference type="ARBA" id="ARBA00023136"/>
    </source>
</evidence>
<dbReference type="InterPro" id="IPR000160">
    <property type="entry name" value="GGDEF_dom"/>
</dbReference>
<dbReference type="SMART" id="SM00091">
    <property type="entry name" value="PAS"/>
    <property type="match status" value="3"/>
</dbReference>
<dbReference type="InterPro" id="IPR013655">
    <property type="entry name" value="PAS_fold_3"/>
</dbReference>
<feature type="domain" description="PAC" evidence="11">
    <location>
        <begin position="224"/>
        <end position="276"/>
    </location>
</feature>
<evidence type="ECO:0000256" key="4">
    <source>
        <dbReference type="ARBA" id="ARBA00022679"/>
    </source>
</evidence>
<dbReference type="PROSITE" id="PS50883">
    <property type="entry name" value="EAL"/>
    <property type="match status" value="1"/>
</dbReference>
<dbReference type="Pfam" id="PF13426">
    <property type="entry name" value="PAS_9"/>
    <property type="match status" value="1"/>
</dbReference>
<organism evidence="14">
    <name type="scientific">hydrothermal vent metagenome</name>
    <dbReference type="NCBI Taxonomy" id="652676"/>
    <lineage>
        <taxon>unclassified sequences</taxon>
        <taxon>metagenomes</taxon>
        <taxon>ecological metagenomes</taxon>
    </lineage>
</organism>
<dbReference type="InterPro" id="IPR001633">
    <property type="entry name" value="EAL_dom"/>
</dbReference>
<dbReference type="GO" id="GO:0005886">
    <property type="term" value="C:plasma membrane"/>
    <property type="evidence" value="ECO:0007669"/>
    <property type="project" value="UniProtKB-SubCell"/>
</dbReference>
<dbReference type="InterPro" id="IPR029787">
    <property type="entry name" value="Nucleotide_cyclase"/>
</dbReference>
<keyword evidence="8" id="KW-1133">Transmembrane helix</keyword>
<dbReference type="Gene3D" id="3.30.70.270">
    <property type="match status" value="1"/>
</dbReference>
<keyword evidence="7" id="KW-0547">Nucleotide-binding</keyword>
<dbReference type="Pfam" id="PF00563">
    <property type="entry name" value="EAL"/>
    <property type="match status" value="1"/>
</dbReference>
<dbReference type="InterPro" id="IPR013656">
    <property type="entry name" value="PAS_4"/>
</dbReference>
<feature type="domain" description="PAC" evidence="11">
    <location>
        <begin position="625"/>
        <end position="679"/>
    </location>
</feature>
<protein>
    <submittedName>
        <fullName evidence="14">Diguanylate cyclase/phosphodiesterase (GGDEF &amp; EAL domains) with PAS/PAC sensor(S)</fullName>
    </submittedName>
</protein>
<dbReference type="Gene3D" id="3.30.450.40">
    <property type="match status" value="1"/>
</dbReference>
<dbReference type="GO" id="GO:0000166">
    <property type="term" value="F:nucleotide binding"/>
    <property type="evidence" value="ECO:0007669"/>
    <property type="project" value="UniProtKB-KW"/>
</dbReference>
<keyword evidence="2" id="KW-1003">Cell membrane</keyword>
<dbReference type="PANTHER" id="PTHR44757">
    <property type="entry name" value="DIGUANYLATE CYCLASE DGCP"/>
    <property type="match status" value="1"/>
</dbReference>
<feature type="domain" description="PAC" evidence="11">
    <location>
        <begin position="97"/>
        <end position="149"/>
    </location>
</feature>
<evidence type="ECO:0000256" key="2">
    <source>
        <dbReference type="ARBA" id="ARBA00022475"/>
    </source>
</evidence>
<keyword evidence="4" id="KW-0808">Transferase</keyword>
<evidence type="ECO:0000259" key="10">
    <source>
        <dbReference type="PROSITE" id="PS50112"/>
    </source>
</evidence>
<dbReference type="PROSITE" id="PS50113">
    <property type="entry name" value="PAC"/>
    <property type="match status" value="4"/>
</dbReference>
<dbReference type="SMART" id="SM00052">
    <property type="entry name" value="EAL"/>
    <property type="match status" value="1"/>
</dbReference>
<dbReference type="Gene3D" id="2.10.70.100">
    <property type="match status" value="1"/>
</dbReference>
<dbReference type="Gene3D" id="3.20.20.450">
    <property type="entry name" value="EAL domain"/>
    <property type="match status" value="1"/>
</dbReference>
<dbReference type="InterPro" id="IPR035965">
    <property type="entry name" value="PAS-like_dom_sf"/>
</dbReference>
<dbReference type="Pfam" id="PF00989">
    <property type="entry name" value="PAS"/>
    <property type="match status" value="1"/>
</dbReference>
<dbReference type="PANTHER" id="PTHR44757:SF2">
    <property type="entry name" value="BIOFILM ARCHITECTURE MAINTENANCE PROTEIN MBAA"/>
    <property type="match status" value="1"/>
</dbReference>
<dbReference type="GO" id="GO:0006355">
    <property type="term" value="P:regulation of DNA-templated transcription"/>
    <property type="evidence" value="ECO:0007669"/>
    <property type="project" value="InterPro"/>
</dbReference>
<dbReference type="NCBIfam" id="TIGR00229">
    <property type="entry name" value="sensory_box"/>
    <property type="match status" value="4"/>
</dbReference>
<dbReference type="GO" id="GO:0016740">
    <property type="term" value="F:transferase activity"/>
    <property type="evidence" value="ECO:0007669"/>
    <property type="project" value="UniProtKB-KW"/>
</dbReference>
<evidence type="ECO:0000259" key="11">
    <source>
        <dbReference type="PROSITE" id="PS50113"/>
    </source>
</evidence>
<dbReference type="CDD" id="cd00130">
    <property type="entry name" value="PAS"/>
    <property type="match status" value="4"/>
</dbReference>
<keyword evidence="6" id="KW-0677">Repeat</keyword>
<dbReference type="FunFam" id="3.20.20.450:FF:000001">
    <property type="entry name" value="Cyclic di-GMP phosphodiesterase yahA"/>
    <property type="match status" value="1"/>
</dbReference>
<dbReference type="SMART" id="SM00267">
    <property type="entry name" value="GGDEF"/>
    <property type="match status" value="1"/>
</dbReference>
<proteinExistence type="predicted"/>
<dbReference type="InterPro" id="IPR001610">
    <property type="entry name" value="PAC"/>
</dbReference>
<dbReference type="InterPro" id="IPR000014">
    <property type="entry name" value="PAS"/>
</dbReference>
<dbReference type="InterPro" id="IPR013767">
    <property type="entry name" value="PAS_fold"/>
</dbReference>
<feature type="domain" description="PAC" evidence="11">
    <location>
        <begin position="505"/>
        <end position="557"/>
    </location>
</feature>
<evidence type="ECO:0000313" key="14">
    <source>
        <dbReference type="EMBL" id="VAW81763.1"/>
    </source>
</evidence>
<evidence type="ECO:0000256" key="1">
    <source>
        <dbReference type="ARBA" id="ARBA00004429"/>
    </source>
</evidence>
<dbReference type="SMART" id="SM00086">
    <property type="entry name" value="PAC"/>
    <property type="match status" value="4"/>
</dbReference>
<dbReference type="CDD" id="cd01948">
    <property type="entry name" value="EAL"/>
    <property type="match status" value="1"/>
</dbReference>
<evidence type="ECO:0000259" key="13">
    <source>
        <dbReference type="PROSITE" id="PS50887"/>
    </source>
</evidence>
<feature type="domain" description="PAS" evidence="10">
    <location>
        <begin position="23"/>
        <end position="93"/>
    </location>
</feature>
<dbReference type="EMBL" id="UOFK01000278">
    <property type="protein sequence ID" value="VAW81763.1"/>
    <property type="molecule type" value="Genomic_DNA"/>
</dbReference>
<dbReference type="CDD" id="cd01949">
    <property type="entry name" value="GGDEF"/>
    <property type="match status" value="1"/>
</dbReference>
<name>A0A3B0Z0J5_9ZZZZ</name>
<dbReference type="AlphaFoldDB" id="A0A3B0Z0J5"/>
<gene>
    <name evidence="14" type="ORF">MNBD_GAMMA13-1658</name>
</gene>
<sequence length="1111" mass="126343">MSITLEYKYKADQEKQESVSGNSEAWFRELVETTSDWLWVVDKDARYTYSSPKIRDLLGYEVEDIIGKTQHEFMPVDVVQCVAEEFLELMQKQSAFNNIEIVSLHKAGQQIILETSGVPIFNRQGEFCGYRGIGRDVTERRQKEEALALSQQRLLESQQIAQLGHWDWDIVNGSLYWSDEHYRICGLEPGWIRPSYEAFLNFIHPADRQEWKCAVTEAMSGSSYSMDHRLILPDGEDRYVHGQGQVQFDETGKPIRMMGTIQDITERKHLENALNIIADFHPSAGLSGYYHTCVESLAHVYNTRYAFVGLFSGGARQRITTQAVWANGEFVNNFEYELAGAPCANILDIKKKLISEDVSRLFPQDAVLGELEAESYFGAPLLSAEGLKIGMIAVLDIKPMKITPWTEPILGIFAQRITAYIERNSAEEEFKSSEKELRNIFRDMQDVYCRTDTAGKVTRLSGSIKQLLGYQVDELLGKNIEDVYVDATERQALIEVLDAGDGSVQSFDVALKHRDGSIVWVSINAHYYRDSNGDILGIEDMVRDISQHRQSELQMQKMSSALAQSADIVMITDEKGIMEYVNPAFESITGYSFDEAVGRRSNVVKSSEQDPNFYSNMWRTILAGKTYRGVVANRKKNGDLYYEEKSIAPIKNGKGDITNFVSTGRDITERMENEKRLSFMAHHDALTELPNRTLFMDRLDQALAHARRYSRKVSVLFIDLDRFKNINDTLGHDAGDQMLTQLADRLGENIRQDDTVARLGGDEFAILLNDIEAEQDVSLLAKMILLNLEQPFEVSGRELFITASIGICLFPGDGEDSGTLLKNADVAMYKAKDLGKNNYQFYSADMSARAFQRLTMENSLRRALEREEFRLFYQPQIDIEENRIIGVEALIRWKHPDLGMVPPNDFIPLLEETGLIEQVGYWVITTACEQMQAWCEAELPKLMMSVNISGRQFHARDFVGKIEDCVRKSRVSPEWMEIEITESVLMENQNSTIKALESLGEIGFRIAIDDFGTGYSSLSYLRRFRIDTLKVDQSFIRDVIDDPDDAAITSAIIAMAQNLKLKVIAEGVETQEQLTFLKERDCRYVQGYLFSRPVSADEIKKMLVAQQKRDG</sequence>
<evidence type="ECO:0000256" key="7">
    <source>
        <dbReference type="ARBA" id="ARBA00022741"/>
    </source>
</evidence>
<dbReference type="Pfam" id="PF08447">
    <property type="entry name" value="PAS_3"/>
    <property type="match status" value="1"/>
</dbReference>
<keyword evidence="3" id="KW-0997">Cell inner membrane</keyword>
<dbReference type="PROSITE" id="PS50112">
    <property type="entry name" value="PAS"/>
    <property type="match status" value="3"/>
</dbReference>
<dbReference type="SUPFAM" id="SSF55781">
    <property type="entry name" value="GAF domain-like"/>
    <property type="match status" value="1"/>
</dbReference>
<feature type="domain" description="PAS" evidence="10">
    <location>
        <begin position="433"/>
        <end position="498"/>
    </location>
</feature>
<feature type="domain" description="EAL" evidence="12">
    <location>
        <begin position="853"/>
        <end position="1107"/>
    </location>
</feature>
<dbReference type="InterPro" id="IPR035919">
    <property type="entry name" value="EAL_sf"/>
</dbReference>
<comment type="subcellular location">
    <subcellularLocation>
        <location evidence="1">Cell inner membrane</location>
        <topology evidence="1">Multi-pass membrane protein</topology>
    </subcellularLocation>
</comment>
<dbReference type="SUPFAM" id="SSF141868">
    <property type="entry name" value="EAL domain-like"/>
    <property type="match status" value="1"/>
</dbReference>
<evidence type="ECO:0000256" key="8">
    <source>
        <dbReference type="ARBA" id="ARBA00022989"/>
    </source>
</evidence>
<evidence type="ECO:0000256" key="5">
    <source>
        <dbReference type="ARBA" id="ARBA00022692"/>
    </source>
</evidence>
<keyword evidence="5" id="KW-0812">Transmembrane</keyword>
<dbReference type="Pfam" id="PF08448">
    <property type="entry name" value="PAS_4"/>
    <property type="match status" value="1"/>
</dbReference>
<keyword evidence="9" id="KW-0472">Membrane</keyword>
<evidence type="ECO:0000259" key="12">
    <source>
        <dbReference type="PROSITE" id="PS50883"/>
    </source>
</evidence>
<dbReference type="InterPro" id="IPR052155">
    <property type="entry name" value="Biofilm_reg_signaling"/>
</dbReference>
<evidence type="ECO:0000256" key="6">
    <source>
        <dbReference type="ARBA" id="ARBA00022737"/>
    </source>
</evidence>
<dbReference type="Gene3D" id="3.30.450.20">
    <property type="entry name" value="PAS domain"/>
    <property type="match status" value="4"/>
</dbReference>